<dbReference type="RefSeq" id="WP_042360067.1">
    <property type="nucleotide sequence ID" value="NZ_JAFBEC010000007.1"/>
</dbReference>
<organism evidence="1 2">
    <name type="scientific">Geomicrobium sediminis</name>
    <dbReference type="NCBI Taxonomy" id="1347788"/>
    <lineage>
        <taxon>Bacteria</taxon>
        <taxon>Bacillati</taxon>
        <taxon>Bacillota</taxon>
        <taxon>Bacilli</taxon>
        <taxon>Bacillales</taxon>
        <taxon>Geomicrobium</taxon>
    </lineage>
</organism>
<dbReference type="EMBL" id="JAFBEC010000007">
    <property type="protein sequence ID" value="MBM7633460.1"/>
    <property type="molecule type" value="Genomic_DNA"/>
</dbReference>
<accession>A0ABS2PEG4</accession>
<protein>
    <submittedName>
        <fullName evidence="1">Metal-responsive CopG/Arc/MetJ family transcriptional regulator</fullName>
    </submittedName>
</protein>
<proteinExistence type="predicted"/>
<dbReference type="Gene3D" id="1.10.1220.10">
    <property type="entry name" value="Met repressor-like"/>
    <property type="match status" value="1"/>
</dbReference>
<evidence type="ECO:0000313" key="2">
    <source>
        <dbReference type="Proteomes" id="UP000741863"/>
    </source>
</evidence>
<gene>
    <name evidence="1" type="ORF">JOD17_002554</name>
</gene>
<dbReference type="InterPro" id="IPR013321">
    <property type="entry name" value="Arc_rbn_hlx_hlx"/>
</dbReference>
<reference evidence="1 2" key="1">
    <citation type="submission" date="2021-01" db="EMBL/GenBank/DDBJ databases">
        <title>Genomic Encyclopedia of Type Strains, Phase IV (KMG-IV): sequencing the most valuable type-strain genomes for metagenomic binning, comparative biology and taxonomic classification.</title>
        <authorList>
            <person name="Goeker M."/>
        </authorList>
    </citation>
    <scope>NUCLEOTIDE SEQUENCE [LARGE SCALE GENOMIC DNA]</scope>
    <source>
        <strain evidence="1 2">DSM 25540</strain>
    </source>
</reference>
<comment type="caution">
    <text evidence="1">The sequence shown here is derived from an EMBL/GenBank/DDBJ whole genome shotgun (WGS) entry which is preliminary data.</text>
</comment>
<keyword evidence="2" id="KW-1185">Reference proteome</keyword>
<name>A0ABS2PEG4_9BACL</name>
<dbReference type="Proteomes" id="UP000741863">
    <property type="component" value="Unassembled WGS sequence"/>
</dbReference>
<evidence type="ECO:0000313" key="1">
    <source>
        <dbReference type="EMBL" id="MBM7633460.1"/>
    </source>
</evidence>
<sequence>MHSEKIAIPLSEELFSEIKHLTEKEQDQLFFKMVQQYVERKKKEQLIQELKQGYEEMAVINRGLSETFAYCEWEAQERIKAIRKVSHY</sequence>